<dbReference type="Pfam" id="PF03428">
    <property type="entry name" value="RP-C"/>
    <property type="match status" value="1"/>
</dbReference>
<dbReference type="SUPFAM" id="SSF46785">
    <property type="entry name" value="Winged helix' DNA-binding domain"/>
    <property type="match status" value="1"/>
</dbReference>
<evidence type="ECO:0000313" key="5">
    <source>
        <dbReference type="Proteomes" id="UP001320831"/>
    </source>
</evidence>
<dbReference type="InterPro" id="IPR005090">
    <property type="entry name" value="RepC_N"/>
</dbReference>
<name>A0ABT2LTY4_9HYPH</name>
<feature type="domain" description="Plasmid replication protein C C-terminal" evidence="3">
    <location>
        <begin position="343"/>
        <end position="441"/>
    </location>
</feature>
<evidence type="ECO:0000313" key="4">
    <source>
        <dbReference type="EMBL" id="MCT7377990.1"/>
    </source>
</evidence>
<feature type="region of interest" description="Disordered" evidence="1">
    <location>
        <begin position="255"/>
        <end position="331"/>
    </location>
</feature>
<comment type="caution">
    <text evidence="4">The sequence shown here is derived from an EMBL/GenBank/DDBJ whole genome shotgun (WGS) entry which is preliminary data.</text>
</comment>
<feature type="domain" description="Plasmid replication protein C N-terminal" evidence="2">
    <location>
        <begin position="35"/>
        <end position="205"/>
    </location>
</feature>
<feature type="compositionally biased region" description="Basic and acidic residues" evidence="1">
    <location>
        <begin position="293"/>
        <end position="308"/>
    </location>
</feature>
<evidence type="ECO:0000256" key="1">
    <source>
        <dbReference type="SAM" id="MobiDB-lite"/>
    </source>
</evidence>
<dbReference type="InterPro" id="IPR021760">
    <property type="entry name" value="RepC_C"/>
</dbReference>
<dbReference type="NCBIfam" id="NF040974">
    <property type="entry name" value="RepABC_RepC"/>
    <property type="match status" value="1"/>
</dbReference>
<dbReference type="RefSeq" id="WP_260906746.1">
    <property type="nucleotide sequence ID" value="NZ_JAOCZP010000010.1"/>
</dbReference>
<sequence length="454" mass="49576">MSERFAVSPFGGKGLVRAQFAVNEQVLRARRTKRASKALADANSERQPGEEGGPDKWKLLRAITEARAALKLSNRTIIVLEALVSFCPERILAVGRSLVVFPSNAELSLRTRGMAPATLRRHLATLVEEGLVLRRDSANGKRYACRDEDGRIKTAFGFDLSALAVRAPEIEQLAAEARRQAAAVRTIRSEITIHLRDVAAILRAAEEEGRGDAFLALREELDALSGRLGRNTDVETLQRRRDRLVALRARVETEWLSETPEPEEAPELTAVNEAAQPTETLSKPRKLSANDAQNERHIESSDSEDSSKNKGSFSEFPSRTHSASPAKVDSCQLSSPCAPGLAITSVLSACPQIDDYLPGGIRGWHDLVKAADLVRTMLGISGETWLQARRAMGNVNAAIVVAAMLERADELKSPGAYLRDLAKRAEEGGFSPKPMLAALVSARLRRGRRARLDA</sequence>
<protein>
    <submittedName>
        <fullName evidence="4">Plasmid replication protein RepC</fullName>
    </submittedName>
</protein>
<gene>
    <name evidence="4" type="primary">repC</name>
    <name evidence="4" type="ORF">N5A92_23510</name>
</gene>
<dbReference type="EMBL" id="JAOCZP010000010">
    <property type="protein sequence ID" value="MCT7377990.1"/>
    <property type="molecule type" value="Genomic_DNA"/>
</dbReference>
<evidence type="ECO:0000259" key="2">
    <source>
        <dbReference type="Pfam" id="PF03428"/>
    </source>
</evidence>
<dbReference type="Pfam" id="PF11800">
    <property type="entry name" value="RP-C_C"/>
    <property type="match status" value="1"/>
</dbReference>
<evidence type="ECO:0000259" key="3">
    <source>
        <dbReference type="Pfam" id="PF11800"/>
    </source>
</evidence>
<reference evidence="4 5" key="1">
    <citation type="submission" date="2022-09" db="EMBL/GenBank/DDBJ databases">
        <title>Chelativorans salina sp. nov., a novel slightly halophilic bacterium isolated from a saline lake sediment enrichment.</title>
        <authorList>
            <person name="Gao L."/>
            <person name="Fang B.-Z."/>
            <person name="Li W.-J."/>
        </authorList>
    </citation>
    <scope>NUCLEOTIDE SEQUENCE [LARGE SCALE GENOMIC DNA]</scope>
    <source>
        <strain evidence="4 5">EGI FJ00035</strain>
    </source>
</reference>
<proteinExistence type="predicted"/>
<dbReference type="InterPro" id="IPR047611">
    <property type="entry name" value="RepABC_RepC"/>
</dbReference>
<dbReference type="Proteomes" id="UP001320831">
    <property type="component" value="Unassembled WGS sequence"/>
</dbReference>
<dbReference type="InterPro" id="IPR036390">
    <property type="entry name" value="WH_DNA-bd_sf"/>
</dbReference>
<feature type="compositionally biased region" description="Polar residues" evidence="1">
    <location>
        <begin position="309"/>
        <end position="323"/>
    </location>
</feature>
<organism evidence="4 5">
    <name type="scientific">Chelativorans salis</name>
    <dbReference type="NCBI Taxonomy" id="2978478"/>
    <lineage>
        <taxon>Bacteria</taxon>
        <taxon>Pseudomonadati</taxon>
        <taxon>Pseudomonadota</taxon>
        <taxon>Alphaproteobacteria</taxon>
        <taxon>Hyphomicrobiales</taxon>
        <taxon>Phyllobacteriaceae</taxon>
        <taxon>Chelativorans</taxon>
    </lineage>
</organism>
<accession>A0ABT2LTY4</accession>
<keyword evidence="5" id="KW-1185">Reference proteome</keyword>